<dbReference type="AlphaFoldDB" id="A0AAV1DGC8"/>
<evidence type="ECO:0000313" key="1">
    <source>
        <dbReference type="EMBL" id="CAI9106221.1"/>
    </source>
</evidence>
<accession>A0AAV1DGC8</accession>
<proteinExistence type="predicted"/>
<protein>
    <submittedName>
        <fullName evidence="1">OLC1v1005325C1</fullName>
    </submittedName>
</protein>
<dbReference type="EMBL" id="OX459122">
    <property type="protein sequence ID" value="CAI9106221.1"/>
    <property type="molecule type" value="Genomic_DNA"/>
</dbReference>
<dbReference type="Proteomes" id="UP001161247">
    <property type="component" value="Chromosome 5"/>
</dbReference>
<gene>
    <name evidence="1" type="ORF">OLC1_LOCUS14755</name>
</gene>
<name>A0AAV1DGC8_OLDCO</name>
<organism evidence="1 2">
    <name type="scientific">Oldenlandia corymbosa var. corymbosa</name>
    <dbReference type="NCBI Taxonomy" id="529605"/>
    <lineage>
        <taxon>Eukaryota</taxon>
        <taxon>Viridiplantae</taxon>
        <taxon>Streptophyta</taxon>
        <taxon>Embryophyta</taxon>
        <taxon>Tracheophyta</taxon>
        <taxon>Spermatophyta</taxon>
        <taxon>Magnoliopsida</taxon>
        <taxon>eudicotyledons</taxon>
        <taxon>Gunneridae</taxon>
        <taxon>Pentapetalae</taxon>
        <taxon>asterids</taxon>
        <taxon>lamiids</taxon>
        <taxon>Gentianales</taxon>
        <taxon>Rubiaceae</taxon>
        <taxon>Rubioideae</taxon>
        <taxon>Spermacoceae</taxon>
        <taxon>Hedyotis-Oldenlandia complex</taxon>
        <taxon>Oldenlandia</taxon>
    </lineage>
</organism>
<sequence length="263" mass="29915">MKQGLWAKFILSLSSTAREKTSWARIEKVNPAASLYAKVLIKGGDRSFWYDDWSDVGVIWDTQMGQPPHPELTIQEFFARKEQYIDDFQSNLSAAIVTFLRNHLVNFTEGDDILFWKPTISGSFTLKSTFESIRQRNSEECSESRILWQHFLGLFDIAMPTGNLGNFVSALWLSNNFTIAKSCVQKVMDSLSIWDCGNLVYVESGYLGHGDSFMAEAYGLLFGIRRCVLLGTERVEVQTKNQALALVLENGGPFPWRFRLVLE</sequence>
<evidence type="ECO:0000313" key="2">
    <source>
        <dbReference type="Proteomes" id="UP001161247"/>
    </source>
</evidence>
<reference evidence="1" key="1">
    <citation type="submission" date="2023-03" db="EMBL/GenBank/DDBJ databases">
        <authorList>
            <person name="Julca I."/>
        </authorList>
    </citation>
    <scope>NUCLEOTIDE SEQUENCE</scope>
</reference>
<keyword evidence="2" id="KW-1185">Reference proteome</keyword>